<dbReference type="Pfam" id="PF10817">
    <property type="entry name" value="DUF2563"/>
    <property type="match status" value="1"/>
</dbReference>
<reference evidence="1" key="1">
    <citation type="journal article" date="2019" name="Emerg. Microbes Infect.">
        <title>Comprehensive subspecies identification of 175 nontuberculous mycobacteria species based on 7547 genomic profiles.</title>
        <authorList>
            <person name="Matsumoto Y."/>
            <person name="Kinjo T."/>
            <person name="Motooka D."/>
            <person name="Nabeya D."/>
            <person name="Jung N."/>
            <person name="Uechi K."/>
            <person name="Horii T."/>
            <person name="Iida T."/>
            <person name="Fujita J."/>
            <person name="Nakamura S."/>
        </authorList>
    </citation>
    <scope>NUCLEOTIDE SEQUENCE [LARGE SCALE GENOMIC DNA]</scope>
    <source>
        <strain evidence="1">JCM 13671</strain>
    </source>
</reference>
<dbReference type="Proteomes" id="UP000466931">
    <property type="component" value="Chromosome"/>
</dbReference>
<dbReference type="EMBL" id="AP022612">
    <property type="protein sequence ID" value="BBZ35467.1"/>
    <property type="molecule type" value="Genomic_DNA"/>
</dbReference>
<evidence type="ECO:0000313" key="2">
    <source>
        <dbReference type="Proteomes" id="UP000466931"/>
    </source>
</evidence>
<dbReference type="RefSeq" id="WP_085155974.1">
    <property type="nucleotide sequence ID" value="NZ_AP022612.1"/>
</dbReference>
<proteinExistence type="predicted"/>
<name>A0A7I7Y1J8_9MYCO</name>
<sequence>MQVHTGQMRTGAQHSYTAAGFADEGVTALTRSSVTGRMFGDFADAEAFGQSMAGAQTQHSRRLRGHERRLGVLGDKTHVIASSFDEMEQRNRAALEQVRSQLWSNTQP</sequence>
<protein>
    <submittedName>
        <fullName evidence="1">Uncharacterized protein</fullName>
    </submittedName>
</protein>
<dbReference type="AlphaFoldDB" id="A0A7I7Y1J8"/>
<gene>
    <name evidence="1" type="ORF">MCNF_40720</name>
</gene>
<reference evidence="1" key="2">
    <citation type="submission" date="2020-02" db="EMBL/GenBank/DDBJ databases">
        <authorList>
            <person name="Matsumoto Y."/>
            <person name="Motooka D."/>
            <person name="Nakamura S."/>
        </authorList>
    </citation>
    <scope>NUCLEOTIDE SEQUENCE</scope>
    <source>
        <strain evidence="1">JCM 13671</strain>
    </source>
</reference>
<accession>A0A7I7Y1J8</accession>
<keyword evidence="2" id="KW-1185">Reference proteome</keyword>
<dbReference type="OrthoDB" id="4750359at2"/>
<dbReference type="InterPro" id="IPR022534">
    <property type="entry name" value="DUF2563"/>
</dbReference>
<evidence type="ECO:0000313" key="1">
    <source>
        <dbReference type="EMBL" id="BBZ35467.1"/>
    </source>
</evidence>
<organism evidence="1 2">
    <name type="scientific">Mycolicibacterium confluentis</name>
    <dbReference type="NCBI Taxonomy" id="28047"/>
    <lineage>
        <taxon>Bacteria</taxon>
        <taxon>Bacillati</taxon>
        <taxon>Actinomycetota</taxon>
        <taxon>Actinomycetes</taxon>
        <taxon>Mycobacteriales</taxon>
        <taxon>Mycobacteriaceae</taxon>
        <taxon>Mycolicibacterium</taxon>
    </lineage>
</organism>